<dbReference type="EMBL" id="JBHTKR010000007">
    <property type="protein sequence ID" value="MFD1196349.1"/>
    <property type="molecule type" value="Genomic_DNA"/>
</dbReference>
<evidence type="ECO:0000313" key="3">
    <source>
        <dbReference type="EMBL" id="MFD1196349.1"/>
    </source>
</evidence>
<dbReference type="InterPro" id="IPR004380">
    <property type="entry name" value="Asp_race"/>
</dbReference>
<proteinExistence type="inferred from homology"/>
<evidence type="ECO:0000256" key="1">
    <source>
        <dbReference type="ARBA" id="ARBA00007847"/>
    </source>
</evidence>
<keyword evidence="4" id="KW-1185">Reference proteome</keyword>
<sequence>MPSTSVVEPAAMRPVGILGGMGPEATILLMQKCLAAVASTATGPLDDADHIPLIVHQNPQVPSRIARLIEGQGPDPAPVLAQMARDLAAAGAQALAMPCNTAHHYADSLRAATALPFLDMITATADHLTQARARRIGMLASPATRLTGVFDRALAAQGLVPVWLSDDAPLLDLIRAVKAGQPLSGLAPRMTALCGLAVTRGADHLLVACTELSLLTDALPEGVPATDSLDCLTSQIVAFARPGVSSC</sequence>
<dbReference type="PANTHER" id="PTHR21198">
    <property type="entry name" value="GLUTAMATE RACEMASE"/>
    <property type="match status" value="1"/>
</dbReference>
<reference evidence="4" key="1">
    <citation type="journal article" date="2019" name="Int. J. Syst. Evol. Microbiol.">
        <title>The Global Catalogue of Microorganisms (GCM) 10K type strain sequencing project: providing services to taxonomists for standard genome sequencing and annotation.</title>
        <authorList>
            <consortium name="The Broad Institute Genomics Platform"/>
            <consortium name="The Broad Institute Genome Sequencing Center for Infectious Disease"/>
            <person name="Wu L."/>
            <person name="Ma J."/>
        </authorList>
    </citation>
    <scope>NUCLEOTIDE SEQUENCE [LARGE SCALE GENOMIC DNA]</scope>
    <source>
        <strain evidence="4">CCUG 55328</strain>
    </source>
</reference>
<evidence type="ECO:0000313" key="4">
    <source>
        <dbReference type="Proteomes" id="UP001597151"/>
    </source>
</evidence>
<dbReference type="SUPFAM" id="SSF53681">
    <property type="entry name" value="Aspartate/glutamate racemase"/>
    <property type="match status" value="2"/>
</dbReference>
<name>A0ABW3TGP5_9RHOB</name>
<dbReference type="Gene3D" id="3.40.50.1860">
    <property type="match status" value="2"/>
</dbReference>
<accession>A0ABW3TGP5</accession>
<dbReference type="PANTHER" id="PTHR21198:SF7">
    <property type="entry name" value="ASPARTATE-GLUTAMATE RACEMASE FAMILY"/>
    <property type="match status" value="1"/>
</dbReference>
<dbReference type="NCBIfam" id="TIGR00035">
    <property type="entry name" value="asp_race"/>
    <property type="match status" value="1"/>
</dbReference>
<dbReference type="RefSeq" id="WP_380794279.1">
    <property type="nucleotide sequence ID" value="NZ_JBHTKR010000007.1"/>
</dbReference>
<dbReference type="InterPro" id="IPR015942">
    <property type="entry name" value="Asp/Glu/hydantoin_racemase"/>
</dbReference>
<dbReference type="InterPro" id="IPR001920">
    <property type="entry name" value="Asp/Glu_race"/>
</dbReference>
<evidence type="ECO:0000256" key="2">
    <source>
        <dbReference type="ARBA" id="ARBA00023235"/>
    </source>
</evidence>
<organism evidence="3 4">
    <name type="scientific">Seohaeicola saemankumensis</name>
    <dbReference type="NCBI Taxonomy" id="481181"/>
    <lineage>
        <taxon>Bacteria</taxon>
        <taxon>Pseudomonadati</taxon>
        <taxon>Pseudomonadota</taxon>
        <taxon>Alphaproteobacteria</taxon>
        <taxon>Rhodobacterales</taxon>
        <taxon>Roseobacteraceae</taxon>
        <taxon>Seohaeicola</taxon>
    </lineage>
</organism>
<comment type="similarity">
    <text evidence="1">Belongs to the aspartate/glutamate racemases family.</text>
</comment>
<comment type="caution">
    <text evidence="3">The sequence shown here is derived from an EMBL/GenBank/DDBJ whole genome shotgun (WGS) entry which is preliminary data.</text>
</comment>
<dbReference type="Proteomes" id="UP001597151">
    <property type="component" value="Unassembled WGS sequence"/>
</dbReference>
<keyword evidence="2" id="KW-0413">Isomerase</keyword>
<dbReference type="Pfam" id="PF01177">
    <property type="entry name" value="Asp_Glu_race"/>
    <property type="match status" value="1"/>
</dbReference>
<protein>
    <submittedName>
        <fullName evidence="3">Aspartate/glutamate racemase family protein</fullName>
    </submittedName>
</protein>
<gene>
    <name evidence="3" type="ORF">ACFQ3C_16885</name>
</gene>